<evidence type="ECO:0000313" key="2">
    <source>
        <dbReference type="Proteomes" id="UP001186974"/>
    </source>
</evidence>
<feature type="non-terminal residue" evidence="1">
    <location>
        <position position="68"/>
    </location>
</feature>
<keyword evidence="2" id="KW-1185">Reference proteome</keyword>
<organism evidence="1 2">
    <name type="scientific">Coniosporium uncinatum</name>
    <dbReference type="NCBI Taxonomy" id="93489"/>
    <lineage>
        <taxon>Eukaryota</taxon>
        <taxon>Fungi</taxon>
        <taxon>Dikarya</taxon>
        <taxon>Ascomycota</taxon>
        <taxon>Pezizomycotina</taxon>
        <taxon>Dothideomycetes</taxon>
        <taxon>Dothideomycetes incertae sedis</taxon>
        <taxon>Coniosporium</taxon>
    </lineage>
</organism>
<evidence type="ECO:0000313" key="1">
    <source>
        <dbReference type="EMBL" id="KAK3044472.1"/>
    </source>
</evidence>
<name>A0ACC3CTQ4_9PEZI</name>
<reference evidence="1" key="1">
    <citation type="submission" date="2024-09" db="EMBL/GenBank/DDBJ databases">
        <title>Black Yeasts Isolated from many extreme environments.</title>
        <authorList>
            <person name="Coleine C."/>
            <person name="Stajich J.E."/>
            <person name="Selbmann L."/>
        </authorList>
    </citation>
    <scope>NUCLEOTIDE SEQUENCE</scope>
    <source>
        <strain evidence="1">CCFEE 5737</strain>
    </source>
</reference>
<gene>
    <name evidence="1" type="ORF">LTS18_001201</name>
</gene>
<accession>A0ACC3CTQ4</accession>
<sequence>ADAAEPAGVVLGVGGGSGSGSGRGIVDGGLVMRWVDLGAQRRGEACARAGAEEWIVRSDLEGVGGAGL</sequence>
<proteinExistence type="predicted"/>
<feature type="non-terminal residue" evidence="1">
    <location>
        <position position="1"/>
    </location>
</feature>
<comment type="caution">
    <text evidence="1">The sequence shown here is derived from an EMBL/GenBank/DDBJ whole genome shotgun (WGS) entry which is preliminary data.</text>
</comment>
<protein>
    <submittedName>
        <fullName evidence="1">Uncharacterized protein</fullName>
    </submittedName>
</protein>
<dbReference type="EMBL" id="JAWDJW010011893">
    <property type="protein sequence ID" value="KAK3044472.1"/>
    <property type="molecule type" value="Genomic_DNA"/>
</dbReference>
<dbReference type="Proteomes" id="UP001186974">
    <property type="component" value="Unassembled WGS sequence"/>
</dbReference>